<evidence type="ECO:0000313" key="1">
    <source>
        <dbReference type="EMBL" id="SDG28080.1"/>
    </source>
</evidence>
<dbReference type="Proteomes" id="UP000199076">
    <property type="component" value="Unassembled WGS sequence"/>
</dbReference>
<reference evidence="2" key="1">
    <citation type="submission" date="2016-10" db="EMBL/GenBank/DDBJ databases">
        <authorList>
            <person name="Varghese N."/>
            <person name="Submissions S."/>
        </authorList>
    </citation>
    <scope>NUCLEOTIDE SEQUENCE [LARGE SCALE GENOMIC DNA]</scope>
    <source>
        <strain evidence="2">IBRC-M 10760</strain>
    </source>
</reference>
<dbReference type="AlphaFoldDB" id="A0A1G7T0H4"/>
<dbReference type="RefSeq" id="WP_092695219.1">
    <property type="nucleotide sequence ID" value="NZ_FNBK01000021.1"/>
</dbReference>
<organism evidence="1 2">
    <name type="scientific">Halorientalis regularis</name>
    <dbReference type="NCBI Taxonomy" id="660518"/>
    <lineage>
        <taxon>Archaea</taxon>
        <taxon>Methanobacteriati</taxon>
        <taxon>Methanobacteriota</taxon>
        <taxon>Stenosarchaea group</taxon>
        <taxon>Halobacteria</taxon>
        <taxon>Halobacteriales</taxon>
        <taxon>Haloarculaceae</taxon>
        <taxon>Halorientalis</taxon>
    </lineage>
</organism>
<sequence length="94" mass="10741">MRTLRVKLTVPAADAPESARQTFATLSELHADQAIFQVNRTAYVDEETWGFQVQYESELQTSREYVQTTSLAELEQVMARLAPASFEERVTDDR</sequence>
<keyword evidence="2" id="KW-1185">Reference proteome</keyword>
<proteinExistence type="predicted"/>
<dbReference type="EMBL" id="FNBK01000021">
    <property type="protein sequence ID" value="SDG28080.1"/>
    <property type="molecule type" value="Genomic_DNA"/>
</dbReference>
<accession>A0A1G7T0H4</accession>
<protein>
    <submittedName>
        <fullName evidence="1">Uncharacterized protein</fullName>
    </submittedName>
</protein>
<name>A0A1G7T0H4_9EURY</name>
<gene>
    <name evidence="1" type="ORF">SAMN05216218_12121</name>
</gene>
<evidence type="ECO:0000313" key="2">
    <source>
        <dbReference type="Proteomes" id="UP000199076"/>
    </source>
</evidence>